<evidence type="ECO:0000313" key="3">
    <source>
        <dbReference type="Proteomes" id="UP000195913"/>
    </source>
</evidence>
<dbReference type="EMBL" id="FUHW01000027">
    <property type="protein sequence ID" value="SJM62811.1"/>
    <property type="molecule type" value="Genomic_DNA"/>
</dbReference>
<sequence length="69" mass="7590">MSSWTKTRSQIAHAKRRDPNADVTELRRQLKAEHLEDYVARVVAEAPPLTPGQLDRIAGLLRPVGCGAA</sequence>
<feature type="compositionally biased region" description="Polar residues" evidence="1">
    <location>
        <begin position="1"/>
        <end position="10"/>
    </location>
</feature>
<dbReference type="AlphaFoldDB" id="A0A1R4G3R0"/>
<evidence type="ECO:0008006" key="4">
    <source>
        <dbReference type="Google" id="ProtNLM"/>
    </source>
</evidence>
<proteinExistence type="predicted"/>
<evidence type="ECO:0000256" key="1">
    <source>
        <dbReference type="SAM" id="MobiDB-lite"/>
    </source>
</evidence>
<keyword evidence="3" id="KW-1185">Reference proteome</keyword>
<evidence type="ECO:0000313" key="2">
    <source>
        <dbReference type="EMBL" id="SJM62811.1"/>
    </source>
</evidence>
<gene>
    <name evidence="2" type="ORF">FM101_07485</name>
</gene>
<reference evidence="2 3" key="1">
    <citation type="submission" date="2017-02" db="EMBL/GenBank/DDBJ databases">
        <authorList>
            <person name="Peterson S.W."/>
        </authorList>
    </citation>
    <scope>NUCLEOTIDE SEQUENCE [LARGE SCALE GENOMIC DNA]</scope>
    <source>
        <strain evidence="2 3">B Ar 00.02</strain>
    </source>
</reference>
<name>A0A1R4G3R0_9MICC</name>
<accession>A0A1R4G3R0</accession>
<feature type="region of interest" description="Disordered" evidence="1">
    <location>
        <begin position="1"/>
        <end position="22"/>
    </location>
</feature>
<dbReference type="Proteomes" id="UP000195913">
    <property type="component" value="Unassembled WGS sequence"/>
</dbReference>
<organism evidence="2 3">
    <name type="scientific">Arthrobacter rhombi</name>
    <dbReference type="NCBI Taxonomy" id="71253"/>
    <lineage>
        <taxon>Bacteria</taxon>
        <taxon>Bacillati</taxon>
        <taxon>Actinomycetota</taxon>
        <taxon>Actinomycetes</taxon>
        <taxon>Micrococcales</taxon>
        <taxon>Micrococcaceae</taxon>
        <taxon>Arthrobacter</taxon>
    </lineage>
</organism>
<protein>
    <recommendedName>
        <fullName evidence="4">PhiRv1 phage protein</fullName>
    </recommendedName>
</protein>